<accession>A0ABV9N0I0</accession>
<dbReference type="SUPFAM" id="SSF56672">
    <property type="entry name" value="DNA/RNA polymerases"/>
    <property type="match status" value="1"/>
</dbReference>
<dbReference type="EMBL" id="JBHSGP010000008">
    <property type="protein sequence ID" value="MFC4721792.1"/>
    <property type="molecule type" value="Genomic_DNA"/>
</dbReference>
<name>A0ABV9N0I0_9FLAO</name>
<gene>
    <name evidence="3" type="ORF">ACFO5O_05645</name>
</gene>
<dbReference type="RefSeq" id="WP_387961743.1">
    <property type="nucleotide sequence ID" value="NZ_JBHSGP010000008.1"/>
</dbReference>
<comment type="similarity">
    <text evidence="1">Belongs to the bacterial reverse transcriptase family.</text>
</comment>
<evidence type="ECO:0000259" key="2">
    <source>
        <dbReference type="PROSITE" id="PS50878"/>
    </source>
</evidence>
<evidence type="ECO:0000313" key="3">
    <source>
        <dbReference type="EMBL" id="MFC4721792.1"/>
    </source>
</evidence>
<organism evidence="3 4">
    <name type="scientific">Geojedonia litorea</name>
    <dbReference type="NCBI Taxonomy" id="1268269"/>
    <lineage>
        <taxon>Bacteria</taxon>
        <taxon>Pseudomonadati</taxon>
        <taxon>Bacteroidota</taxon>
        <taxon>Flavobacteriia</taxon>
        <taxon>Flavobacteriales</taxon>
        <taxon>Flavobacteriaceae</taxon>
        <taxon>Geojedonia</taxon>
    </lineage>
</organism>
<reference evidence="4" key="1">
    <citation type="journal article" date="2019" name="Int. J. Syst. Evol. Microbiol.">
        <title>The Global Catalogue of Microorganisms (GCM) 10K type strain sequencing project: providing services to taxonomists for standard genome sequencing and annotation.</title>
        <authorList>
            <consortium name="The Broad Institute Genomics Platform"/>
            <consortium name="The Broad Institute Genome Sequencing Center for Infectious Disease"/>
            <person name="Wu L."/>
            <person name="Ma J."/>
        </authorList>
    </citation>
    <scope>NUCLEOTIDE SEQUENCE [LARGE SCALE GENOMIC DNA]</scope>
    <source>
        <strain evidence="4">CCUG 63682</strain>
    </source>
</reference>
<dbReference type="InterPro" id="IPR000477">
    <property type="entry name" value="RT_dom"/>
</dbReference>
<dbReference type="Proteomes" id="UP001595953">
    <property type="component" value="Unassembled WGS sequence"/>
</dbReference>
<keyword evidence="3" id="KW-0808">Transferase</keyword>
<dbReference type="InterPro" id="IPR043502">
    <property type="entry name" value="DNA/RNA_pol_sf"/>
</dbReference>
<dbReference type="CDD" id="cd01646">
    <property type="entry name" value="RT_Bac_retron_I"/>
    <property type="match status" value="1"/>
</dbReference>
<sequence>MIDIESFKNFFPKSFSKKLNESIIPHSSPIVRNEIAEILHREITEFKYHPSTPRDYIIINKANYVARITPTFHPKDYFLFYFCTKILEDEIAGNYVEGTYGGWRLGNQIRFKEEGDELELLDSAPSNSYNPFLWTENWSDFQKKAFANNNSDEHKIVVKLDIANFYDNVSIDLLGKKLYLASPRNKLFYIDLLTHFLSNWNKKFQGYSKKSVGLPQDEISDSSRLLANFYLQDFDKEIKKKCDELDAKYLRYADDQLFYTKTKEDAQYLVYEASKLLSKIGLNINTGKVEYFDNPEKFNQYWAFEIFELLGDKKNKENINRGIKKYIEWKDKRISFKEHSVLRRILNQDFKLFETSSKHKVLAYLFDKEFISMMNNWSMTKVYNQLNEEDKKEFLKILDTLIEEYHFNYFHYNLIVFYEKNKIDFEKERILKRIEELKI</sequence>
<dbReference type="PROSITE" id="PS50878">
    <property type="entry name" value="RT_POL"/>
    <property type="match status" value="1"/>
</dbReference>
<evidence type="ECO:0000313" key="4">
    <source>
        <dbReference type="Proteomes" id="UP001595953"/>
    </source>
</evidence>
<proteinExistence type="inferred from homology"/>
<dbReference type="InterPro" id="IPR051083">
    <property type="entry name" value="GrpII_Intron_Splice-Mob/Def"/>
</dbReference>
<keyword evidence="3" id="KW-0695">RNA-directed DNA polymerase</keyword>
<comment type="caution">
    <text evidence="3">The sequence shown here is derived from an EMBL/GenBank/DDBJ whole genome shotgun (WGS) entry which is preliminary data.</text>
</comment>
<dbReference type="PANTHER" id="PTHR34047:SF8">
    <property type="entry name" value="PROTEIN YKFC"/>
    <property type="match status" value="1"/>
</dbReference>
<evidence type="ECO:0000256" key="1">
    <source>
        <dbReference type="ARBA" id="ARBA00034120"/>
    </source>
</evidence>
<feature type="domain" description="Reverse transcriptase" evidence="2">
    <location>
        <begin position="1"/>
        <end position="306"/>
    </location>
</feature>
<dbReference type="GO" id="GO:0003964">
    <property type="term" value="F:RNA-directed DNA polymerase activity"/>
    <property type="evidence" value="ECO:0007669"/>
    <property type="project" value="UniProtKB-KW"/>
</dbReference>
<dbReference type="Pfam" id="PF00078">
    <property type="entry name" value="RVT_1"/>
    <property type="match status" value="1"/>
</dbReference>
<keyword evidence="4" id="KW-1185">Reference proteome</keyword>
<protein>
    <submittedName>
        <fullName evidence="3">RNA-directed DNA polymerase</fullName>
    </submittedName>
</protein>
<keyword evidence="3" id="KW-0548">Nucleotidyltransferase</keyword>
<dbReference type="PANTHER" id="PTHR34047">
    <property type="entry name" value="NUCLEAR INTRON MATURASE 1, MITOCHONDRIAL-RELATED"/>
    <property type="match status" value="1"/>
</dbReference>